<dbReference type="PANTHER" id="PTHR46348">
    <property type="entry name" value="DELETED IN LUNG AND ESOPHAGEAL CANCER PROTEIN 1"/>
    <property type="match status" value="1"/>
</dbReference>
<protein>
    <submittedName>
        <fullName evidence="2">Uncharacterized protein LOC113466507</fullName>
    </submittedName>
</protein>
<sequence>MVDGDKGLVISVEDTKLEVTNGQADIDVWVYATTWGLYMDTLTLEFECLPVFHIPISVSIKYPPVHLTVPKCFQSRHQPVFDFSPISYGSADSFISIPVENTSGVPLKIFWAAYDEEEQKQWPSSVALDSINPKDSAEVQQLIPRKSATQAFYVEDNAHLMQLNVIDRKDMLPVHFNTNLIREESSLFEGFISGYIWVDPTQIDTRGVHREPKHIGGRLHAMTGKTSLTFTQYTRKARIFNFHMRHIVSSGGVERVKTFDLHNLHAFVTTCNLTTRPPFSIIQVVIAGMSLDPEQPFRVPPHETVSIIVRCTITKEYVQKLNLQHVSDNKLAPIVCKQPLQALYNKDIASLSLEAHITQPDIHLSTQALHFPPVYIGQSNTKLVHVEITDGDTKDVQMPSQQPESPFSFRMLKGSKRALSIAFKFAPKGRHRYKETFEFKTYTVTKTLEVTGAGTEDQKYRI</sequence>
<dbReference type="InterPro" id="IPR033304">
    <property type="entry name" value="DLEC1"/>
</dbReference>
<dbReference type="RefSeq" id="XP_026677778.1">
    <property type="nucleotide sequence ID" value="XM_026821977.1"/>
</dbReference>
<dbReference type="KEGG" id="dci:113466507"/>
<dbReference type="Proteomes" id="UP000079169">
    <property type="component" value="Unplaced"/>
</dbReference>
<dbReference type="GO" id="GO:0005737">
    <property type="term" value="C:cytoplasm"/>
    <property type="evidence" value="ECO:0007669"/>
    <property type="project" value="TreeGrafter"/>
</dbReference>
<keyword evidence="1" id="KW-1185">Reference proteome</keyword>
<dbReference type="GeneID" id="113466507"/>
<gene>
    <name evidence="2" type="primary">LOC113466507</name>
</gene>
<dbReference type="AlphaFoldDB" id="A0A3Q0IT15"/>
<dbReference type="GO" id="GO:0005929">
    <property type="term" value="C:cilium"/>
    <property type="evidence" value="ECO:0007669"/>
    <property type="project" value="TreeGrafter"/>
</dbReference>
<evidence type="ECO:0000313" key="2">
    <source>
        <dbReference type="RefSeq" id="XP_026677778.1"/>
    </source>
</evidence>
<organism evidence="1 2">
    <name type="scientific">Diaphorina citri</name>
    <name type="common">Asian citrus psyllid</name>
    <dbReference type="NCBI Taxonomy" id="121845"/>
    <lineage>
        <taxon>Eukaryota</taxon>
        <taxon>Metazoa</taxon>
        <taxon>Ecdysozoa</taxon>
        <taxon>Arthropoda</taxon>
        <taxon>Hexapoda</taxon>
        <taxon>Insecta</taxon>
        <taxon>Pterygota</taxon>
        <taxon>Neoptera</taxon>
        <taxon>Paraneoptera</taxon>
        <taxon>Hemiptera</taxon>
        <taxon>Sternorrhyncha</taxon>
        <taxon>Psylloidea</taxon>
        <taxon>Psyllidae</taxon>
        <taxon>Diaphorininae</taxon>
        <taxon>Diaphorina</taxon>
    </lineage>
</organism>
<name>A0A3Q0IT15_DIACI</name>
<dbReference type="PaxDb" id="121845-A0A3Q0IT15"/>
<accession>A0A3Q0IT15</accession>
<dbReference type="GO" id="GO:0008285">
    <property type="term" value="P:negative regulation of cell population proliferation"/>
    <property type="evidence" value="ECO:0007669"/>
    <property type="project" value="InterPro"/>
</dbReference>
<evidence type="ECO:0000313" key="1">
    <source>
        <dbReference type="Proteomes" id="UP000079169"/>
    </source>
</evidence>
<proteinExistence type="predicted"/>
<dbReference type="GO" id="GO:0015631">
    <property type="term" value="F:tubulin binding"/>
    <property type="evidence" value="ECO:0007669"/>
    <property type="project" value="TreeGrafter"/>
</dbReference>
<reference evidence="2" key="1">
    <citation type="submission" date="2025-08" db="UniProtKB">
        <authorList>
            <consortium name="RefSeq"/>
        </authorList>
    </citation>
    <scope>IDENTIFICATION</scope>
</reference>
<dbReference type="PANTHER" id="PTHR46348:SF1">
    <property type="entry name" value="DELETED IN LUNG AND ESOPHAGEAL CANCER PROTEIN 1"/>
    <property type="match status" value="1"/>
</dbReference>